<dbReference type="EMBL" id="PEXV01000119">
    <property type="protein sequence ID" value="PIS41338.1"/>
    <property type="molecule type" value="Genomic_DNA"/>
</dbReference>
<sequence>ARSKLDVQKPGETVVLLPEATTDGSRSLVVQTSSSAISNNNTHTNAEKWWSYFFGVHNS</sequence>
<name>A0A2H0YS69_9BACT</name>
<reference evidence="2" key="1">
    <citation type="submission" date="2017-09" db="EMBL/GenBank/DDBJ databases">
        <title>Depth-based differentiation of microbial function through sediment-hosted aquifers and enrichment of novel symbionts in the deep terrestrial subsurface.</title>
        <authorList>
            <person name="Probst A.J."/>
            <person name="Ladd B."/>
            <person name="Jarett J.K."/>
            <person name="Geller-Mcgrath D.E."/>
            <person name="Sieber C.M.K."/>
            <person name="Emerson J.B."/>
            <person name="Anantharaman K."/>
            <person name="Thomas B.C."/>
            <person name="Malmstrom R."/>
            <person name="Stieglmeier M."/>
            <person name="Klingl A."/>
            <person name="Woyke T."/>
            <person name="Ryan C.M."/>
            <person name="Banfield J.F."/>
        </authorList>
    </citation>
    <scope>NUCLEOTIDE SEQUENCE [LARGE SCALE GENOMIC DNA]</scope>
</reference>
<dbReference type="Proteomes" id="UP000228711">
    <property type="component" value="Unassembled WGS sequence"/>
</dbReference>
<dbReference type="AlphaFoldDB" id="A0A2H0YS69"/>
<evidence type="ECO:0000313" key="2">
    <source>
        <dbReference type="Proteomes" id="UP000228711"/>
    </source>
</evidence>
<gene>
    <name evidence="1" type="ORF">COT25_03620</name>
</gene>
<accession>A0A2H0YS69</accession>
<comment type="caution">
    <text evidence="1">The sequence shown here is derived from an EMBL/GenBank/DDBJ whole genome shotgun (WGS) entry which is preliminary data.</text>
</comment>
<feature type="non-terminal residue" evidence="1">
    <location>
        <position position="1"/>
    </location>
</feature>
<protein>
    <submittedName>
        <fullName evidence="1">Uncharacterized protein</fullName>
    </submittedName>
</protein>
<proteinExistence type="predicted"/>
<organism evidence="1 2">
    <name type="scientific">Candidatus Kerfeldbacteria bacterium CG08_land_8_20_14_0_20_42_7</name>
    <dbReference type="NCBI Taxonomy" id="2014245"/>
    <lineage>
        <taxon>Bacteria</taxon>
        <taxon>Candidatus Kerfeldiibacteriota</taxon>
    </lineage>
</organism>
<evidence type="ECO:0000313" key="1">
    <source>
        <dbReference type="EMBL" id="PIS41338.1"/>
    </source>
</evidence>